<keyword evidence="1" id="KW-0472">Membrane</keyword>
<feature type="transmembrane region" description="Helical" evidence="1">
    <location>
        <begin position="12"/>
        <end position="30"/>
    </location>
</feature>
<name>A0A2H0W4G8_9BACT</name>
<evidence type="ECO:0000313" key="2">
    <source>
        <dbReference type="EMBL" id="PIS06248.1"/>
    </source>
</evidence>
<protein>
    <submittedName>
        <fullName evidence="2">Uncharacterized protein</fullName>
    </submittedName>
</protein>
<sequence>MDLIRKKVSKSFIYIMALVVVVFTVVWFFWPNIEKKIIGEDYQSIAPPITGTVINKNLKQKIISELGKFRQYGEWPILINQENPDRGDPFSPKK</sequence>
<dbReference type="Proteomes" id="UP000229056">
    <property type="component" value="Unassembled WGS sequence"/>
</dbReference>
<evidence type="ECO:0000313" key="3">
    <source>
        <dbReference type="Proteomes" id="UP000229056"/>
    </source>
</evidence>
<evidence type="ECO:0000256" key="1">
    <source>
        <dbReference type="SAM" id="Phobius"/>
    </source>
</evidence>
<dbReference type="AlphaFoldDB" id="A0A2H0W4G8"/>
<proteinExistence type="predicted"/>
<accession>A0A2H0W4G8</accession>
<gene>
    <name evidence="2" type="ORF">COT80_01605</name>
</gene>
<organism evidence="2 3">
    <name type="scientific">Candidatus Buchananbacteria bacterium CG10_big_fil_rev_8_21_14_0_10_33_19</name>
    <dbReference type="NCBI Taxonomy" id="1974525"/>
    <lineage>
        <taxon>Bacteria</taxon>
        <taxon>Candidatus Buchananiibacteriota</taxon>
    </lineage>
</organism>
<keyword evidence="1" id="KW-1133">Transmembrane helix</keyword>
<reference evidence="3" key="1">
    <citation type="submission" date="2017-09" db="EMBL/GenBank/DDBJ databases">
        <title>Depth-based differentiation of microbial function through sediment-hosted aquifers and enrichment of novel symbionts in the deep terrestrial subsurface.</title>
        <authorList>
            <person name="Probst A.J."/>
            <person name="Ladd B."/>
            <person name="Jarett J.K."/>
            <person name="Geller-Mcgrath D.E."/>
            <person name="Sieber C.M.K."/>
            <person name="Emerson J.B."/>
            <person name="Anantharaman K."/>
            <person name="Thomas B.C."/>
            <person name="Malmstrom R."/>
            <person name="Stieglmeier M."/>
            <person name="Klingl A."/>
            <person name="Woyke T."/>
            <person name="Ryan C.M."/>
            <person name="Banfield J.F."/>
        </authorList>
    </citation>
    <scope>NUCLEOTIDE SEQUENCE [LARGE SCALE GENOMIC DNA]</scope>
</reference>
<dbReference type="EMBL" id="PEZY01000005">
    <property type="protein sequence ID" value="PIS06248.1"/>
    <property type="molecule type" value="Genomic_DNA"/>
</dbReference>
<keyword evidence="1" id="KW-0812">Transmembrane</keyword>
<comment type="caution">
    <text evidence="2">The sequence shown here is derived from an EMBL/GenBank/DDBJ whole genome shotgun (WGS) entry which is preliminary data.</text>
</comment>